<feature type="disulfide bond" evidence="21">
    <location>
        <begin position="3624"/>
        <end position="3633"/>
    </location>
</feature>
<evidence type="ECO:0000256" key="5">
    <source>
        <dbReference type="ARBA" id="ARBA00022475"/>
    </source>
</evidence>
<dbReference type="InterPro" id="IPR002126">
    <property type="entry name" value="Cadherin-like_dom"/>
</dbReference>
<dbReference type="InterPro" id="IPR013320">
    <property type="entry name" value="ConA-like_dom_sf"/>
</dbReference>
<evidence type="ECO:0000256" key="17">
    <source>
        <dbReference type="ARBA" id="ARBA00023180"/>
    </source>
</evidence>
<feature type="domain" description="Laminin G" evidence="25">
    <location>
        <begin position="3387"/>
        <end position="3556"/>
    </location>
</feature>
<feature type="domain" description="EGF-like" evidence="26">
    <location>
        <begin position="3598"/>
        <end position="3634"/>
    </location>
</feature>
<dbReference type="CDD" id="cd00054">
    <property type="entry name" value="EGF_CA"/>
    <property type="match status" value="2"/>
</dbReference>
<dbReference type="Pfam" id="PF00008">
    <property type="entry name" value="EGF"/>
    <property type="match status" value="2"/>
</dbReference>
<dbReference type="SUPFAM" id="SSF49899">
    <property type="entry name" value="Concanavalin A-like lectins/glucanases"/>
    <property type="match status" value="1"/>
</dbReference>
<dbReference type="Gene3D" id="2.10.25.10">
    <property type="entry name" value="Laminin"/>
    <property type="match status" value="2"/>
</dbReference>
<evidence type="ECO:0000256" key="11">
    <source>
        <dbReference type="ARBA" id="ARBA00022889"/>
    </source>
</evidence>
<dbReference type="FunFam" id="2.60.40.60:FF:000066">
    <property type="entry name" value="FAT atypical cadherin 1"/>
    <property type="match status" value="1"/>
</dbReference>
<dbReference type="PROSITE" id="PS50025">
    <property type="entry name" value="LAM_G_DOMAIN"/>
    <property type="match status" value="1"/>
</dbReference>
<evidence type="ECO:0000256" key="16">
    <source>
        <dbReference type="ARBA" id="ARBA00023157"/>
    </source>
</evidence>
<dbReference type="InterPro" id="IPR015919">
    <property type="entry name" value="Cadherin-like_sf"/>
</dbReference>
<dbReference type="CDD" id="cd00110">
    <property type="entry name" value="LamG"/>
    <property type="match status" value="1"/>
</dbReference>
<evidence type="ECO:0000256" key="22">
    <source>
        <dbReference type="SAM" id="MobiDB-lite"/>
    </source>
</evidence>
<evidence type="ECO:0000256" key="12">
    <source>
        <dbReference type="ARBA" id="ARBA00022949"/>
    </source>
</evidence>
<dbReference type="PROSITE" id="PS00022">
    <property type="entry name" value="EGF_1"/>
    <property type="match status" value="2"/>
</dbReference>
<dbReference type="PANTHER" id="PTHR24026:SF136">
    <property type="entry name" value="PROTOCADHERIN-23"/>
    <property type="match status" value="1"/>
</dbReference>
<keyword evidence="6 21" id="KW-0245">EGF-like domain</keyword>
<reference evidence="28" key="1">
    <citation type="submission" date="2025-08" db="UniProtKB">
        <authorList>
            <consortium name="Ensembl"/>
        </authorList>
    </citation>
    <scope>IDENTIFICATION</scope>
</reference>
<evidence type="ECO:0000256" key="8">
    <source>
        <dbReference type="ARBA" id="ARBA00022729"/>
    </source>
</evidence>
<dbReference type="PROSITE" id="PS01186">
    <property type="entry name" value="EGF_2"/>
    <property type="match status" value="1"/>
</dbReference>
<feature type="domain" description="Cadherin" evidence="27">
    <location>
        <begin position="1271"/>
        <end position="1368"/>
    </location>
</feature>
<dbReference type="FunFam" id="2.60.40.60:FF:000061">
    <property type="entry name" value="FAT atypical cadherin 3"/>
    <property type="match status" value="1"/>
</dbReference>
<feature type="disulfide bond" evidence="21">
    <location>
        <begin position="3586"/>
        <end position="3595"/>
    </location>
</feature>
<dbReference type="InterPro" id="IPR001791">
    <property type="entry name" value="Laminin_G"/>
</dbReference>
<dbReference type="FunFam" id="2.60.40.60:FF:000058">
    <property type="entry name" value="FAT atypical cadherin 3"/>
    <property type="match status" value="1"/>
</dbReference>
<feature type="domain" description="Cadherin" evidence="27">
    <location>
        <begin position="3144"/>
        <end position="3254"/>
    </location>
</feature>
<comment type="subunit">
    <text evidence="4">Homodimer.</text>
</comment>
<evidence type="ECO:0000256" key="3">
    <source>
        <dbReference type="ARBA" id="ARBA00004601"/>
    </source>
</evidence>
<feature type="domain" description="Cadherin" evidence="27">
    <location>
        <begin position="2410"/>
        <end position="2518"/>
    </location>
</feature>
<dbReference type="FunFam" id="2.60.40.60:FF:000215">
    <property type="entry name" value="FAT atypical cadherin 2"/>
    <property type="match status" value="1"/>
</dbReference>
<keyword evidence="7 23" id="KW-0812">Transmembrane</keyword>
<comment type="subcellular location">
    <subcellularLocation>
        <location evidence="2">Cell junction</location>
    </subcellularLocation>
    <subcellularLocation>
        <location evidence="1">Cell membrane</location>
        <topology evidence="1">Single-pass membrane protein</topology>
    </subcellularLocation>
    <subcellularLocation>
        <location evidence="3">Golgi apparatus</location>
        <location evidence="3">trans-Golgi network</location>
    </subcellularLocation>
</comment>
<feature type="domain" description="Cadherin" evidence="27">
    <location>
        <begin position="1782"/>
        <end position="1882"/>
    </location>
</feature>
<dbReference type="FunFam" id="2.60.40.60:FF:000080">
    <property type="entry name" value="FAT atypical cadherin 1"/>
    <property type="match status" value="1"/>
</dbReference>
<feature type="domain" description="Cadherin" evidence="27">
    <location>
        <begin position="459"/>
        <end position="564"/>
    </location>
</feature>
<dbReference type="PROSITE" id="PS00232">
    <property type="entry name" value="CADHERIN_1"/>
    <property type="match status" value="10"/>
</dbReference>
<dbReference type="GO" id="GO:0007156">
    <property type="term" value="P:homophilic cell adhesion via plasma membrane adhesion molecules"/>
    <property type="evidence" value="ECO:0007669"/>
    <property type="project" value="InterPro"/>
</dbReference>
<feature type="domain" description="Cadherin" evidence="27">
    <location>
        <begin position="2196"/>
        <end position="2302"/>
    </location>
</feature>
<dbReference type="Gene3D" id="2.60.120.200">
    <property type="match status" value="1"/>
</dbReference>
<dbReference type="GO" id="GO:0031589">
    <property type="term" value="P:cell-substrate adhesion"/>
    <property type="evidence" value="ECO:0007669"/>
    <property type="project" value="Ensembl"/>
</dbReference>
<evidence type="ECO:0000256" key="15">
    <source>
        <dbReference type="ARBA" id="ARBA00023136"/>
    </source>
</evidence>
<evidence type="ECO:0000256" key="13">
    <source>
        <dbReference type="ARBA" id="ARBA00022989"/>
    </source>
</evidence>
<evidence type="ECO:0000256" key="2">
    <source>
        <dbReference type="ARBA" id="ARBA00004282"/>
    </source>
</evidence>
<dbReference type="InterPro" id="IPR001881">
    <property type="entry name" value="EGF-like_Ca-bd_dom"/>
</dbReference>
<dbReference type="GO" id="GO:0005886">
    <property type="term" value="C:plasma membrane"/>
    <property type="evidence" value="ECO:0007669"/>
    <property type="project" value="UniProtKB-SubCell"/>
</dbReference>
<evidence type="ECO:0000256" key="4">
    <source>
        <dbReference type="ARBA" id="ARBA00011738"/>
    </source>
</evidence>
<dbReference type="FunFam" id="2.60.40.60:FF:000037">
    <property type="entry name" value="FAT atypical cadherin 1"/>
    <property type="match status" value="1"/>
</dbReference>
<dbReference type="FunFam" id="2.60.40.60:FF:000024">
    <property type="entry name" value="FAT atypical cadherin 3"/>
    <property type="match status" value="1"/>
</dbReference>
<feature type="transmembrane region" description="Helical" evidence="23">
    <location>
        <begin position="3661"/>
        <end position="3681"/>
    </location>
</feature>
<feature type="domain" description="Cadherin" evidence="27">
    <location>
        <begin position="2092"/>
        <end position="2195"/>
    </location>
</feature>
<comment type="function">
    <text evidence="18">Involved in the regulation of cell migration. May be involved in mediating the organization of the parallel fibers of granule cells during cerebellar development.</text>
</comment>
<dbReference type="GO" id="GO:0005509">
    <property type="term" value="F:calcium ion binding"/>
    <property type="evidence" value="ECO:0007669"/>
    <property type="project" value="UniProtKB-UniRule"/>
</dbReference>
<dbReference type="Pfam" id="PF02210">
    <property type="entry name" value="Laminin_G_2"/>
    <property type="match status" value="1"/>
</dbReference>
<feature type="domain" description="Cadherin" evidence="27">
    <location>
        <begin position="2831"/>
        <end position="2933"/>
    </location>
</feature>
<dbReference type="FunFam" id="2.60.40.60:FF:000026">
    <property type="entry name" value="FAT atypical cadherin 1"/>
    <property type="match status" value="2"/>
</dbReference>
<keyword evidence="11" id="KW-0130">Cell adhesion</keyword>
<evidence type="ECO:0000256" key="18">
    <source>
        <dbReference type="ARBA" id="ARBA00057445"/>
    </source>
</evidence>
<dbReference type="Ensembl" id="ENSPTIT00000012342.1">
    <property type="protein sequence ID" value="ENSPTIP00000008460.1"/>
    <property type="gene ID" value="ENSPTIG00000009798.1"/>
</dbReference>
<dbReference type="FunFam" id="2.60.40.60:FF:000015">
    <property type="entry name" value="FAT atypical cadherin 1"/>
    <property type="match status" value="1"/>
</dbReference>
<evidence type="ECO:0000256" key="19">
    <source>
        <dbReference type="ARBA" id="ARBA00070343"/>
    </source>
</evidence>
<feature type="signal peptide" evidence="24">
    <location>
        <begin position="1"/>
        <end position="18"/>
    </location>
</feature>
<dbReference type="FunFam" id="2.60.40.60:FF:000198">
    <property type="entry name" value="Protocadherin Fat 2"/>
    <property type="match status" value="1"/>
</dbReference>
<dbReference type="PANTHER" id="PTHR24026">
    <property type="entry name" value="FAT ATYPICAL CADHERIN-RELATED"/>
    <property type="match status" value="1"/>
</dbReference>
<feature type="domain" description="Cadherin" evidence="27">
    <location>
        <begin position="2624"/>
        <end position="2725"/>
    </location>
</feature>
<feature type="domain" description="Cadherin" evidence="27">
    <location>
        <begin position="34"/>
        <end position="148"/>
    </location>
</feature>
<keyword evidence="9" id="KW-0677">Repeat</keyword>
<feature type="domain" description="Cadherin" evidence="27">
    <location>
        <begin position="1139"/>
        <end position="1270"/>
    </location>
</feature>
<feature type="domain" description="Cadherin" evidence="27">
    <location>
        <begin position="717"/>
        <end position="821"/>
    </location>
</feature>
<keyword evidence="15 23" id="KW-0472">Membrane</keyword>
<dbReference type="SMART" id="SM00181">
    <property type="entry name" value="EGF"/>
    <property type="match status" value="2"/>
</dbReference>
<feature type="domain" description="Cadherin" evidence="27">
    <location>
        <begin position="1369"/>
        <end position="1482"/>
    </location>
</feature>
<evidence type="ECO:0000259" key="25">
    <source>
        <dbReference type="PROSITE" id="PS50025"/>
    </source>
</evidence>
<feature type="domain" description="Cadherin" evidence="27">
    <location>
        <begin position="149"/>
        <end position="256"/>
    </location>
</feature>
<dbReference type="FunFam" id="2.60.40.60:FF:000178">
    <property type="entry name" value="Protocadherin Fat 2"/>
    <property type="match status" value="1"/>
</dbReference>
<evidence type="ECO:0000259" key="27">
    <source>
        <dbReference type="PROSITE" id="PS50268"/>
    </source>
</evidence>
<evidence type="ECO:0000256" key="14">
    <source>
        <dbReference type="ARBA" id="ARBA00023034"/>
    </source>
</evidence>
<accession>A0A8C9JTE6</accession>
<feature type="domain" description="Cadherin" evidence="27">
    <location>
        <begin position="1034"/>
        <end position="1143"/>
    </location>
</feature>
<dbReference type="FunFam" id="2.60.40.60:FF:000039">
    <property type="entry name" value="FAT atypical cadherin 3"/>
    <property type="match status" value="1"/>
</dbReference>
<dbReference type="FunFam" id="2.60.40.60:FF:000079">
    <property type="entry name" value="FAT atypical cadherin 1"/>
    <property type="match status" value="1"/>
</dbReference>
<keyword evidence="10 20" id="KW-0106">Calcium</keyword>
<dbReference type="InterPro" id="IPR020894">
    <property type="entry name" value="Cadherin_CS"/>
</dbReference>
<dbReference type="SUPFAM" id="SSF57196">
    <property type="entry name" value="EGF/Laminin"/>
    <property type="match status" value="2"/>
</dbReference>
<dbReference type="SMART" id="SM00179">
    <property type="entry name" value="EGF_CA"/>
    <property type="match status" value="2"/>
</dbReference>
<evidence type="ECO:0000256" key="20">
    <source>
        <dbReference type="PROSITE-ProRule" id="PRU00043"/>
    </source>
</evidence>
<dbReference type="FunFam" id="2.60.40.60:FF:000116">
    <property type="entry name" value="Dachsous cadherin-related 2"/>
    <property type="match status" value="1"/>
</dbReference>
<evidence type="ECO:0000256" key="9">
    <source>
        <dbReference type="ARBA" id="ARBA00022737"/>
    </source>
</evidence>
<keyword evidence="13 23" id="KW-1133">Transmembrane helix</keyword>
<dbReference type="FunFam" id="2.60.40.60:FF:000194">
    <property type="entry name" value="FAT atypical cadherin 2"/>
    <property type="match status" value="1"/>
</dbReference>
<feature type="domain" description="Cadherin" evidence="27">
    <location>
        <begin position="363"/>
        <end position="458"/>
    </location>
</feature>
<protein>
    <recommendedName>
        <fullName evidence="19">Protocadherin Fat 2</fullName>
    </recommendedName>
</protein>
<dbReference type="SUPFAM" id="SSF49313">
    <property type="entry name" value="Cadherin-like"/>
    <property type="match status" value="29"/>
</dbReference>
<feature type="region of interest" description="Disordered" evidence="22">
    <location>
        <begin position="3926"/>
        <end position="3949"/>
    </location>
</feature>
<feature type="domain" description="Cadherin" evidence="27">
    <location>
        <begin position="2934"/>
        <end position="3038"/>
    </location>
</feature>
<feature type="domain" description="Cadherin" evidence="27">
    <location>
        <begin position="2726"/>
        <end position="2830"/>
    </location>
</feature>
<dbReference type="SMART" id="SM00282">
    <property type="entry name" value="LamG"/>
    <property type="match status" value="1"/>
</dbReference>
<feature type="domain" description="Cadherin" evidence="27">
    <location>
        <begin position="1883"/>
        <end position="1989"/>
    </location>
</feature>
<dbReference type="Proteomes" id="UP000675900">
    <property type="component" value="Unassembled WGS sequence"/>
</dbReference>
<dbReference type="FunFam" id="2.60.40.60:FF:000089">
    <property type="entry name" value="FAT atypical cadherin 1"/>
    <property type="match status" value="1"/>
</dbReference>
<dbReference type="FunFam" id="2.60.40.60:FF:000035">
    <property type="entry name" value="Protocadherin Fat 3"/>
    <property type="match status" value="1"/>
</dbReference>
<dbReference type="FunFam" id="2.60.120.200:FF:000139">
    <property type="entry name" value="FAT atypical cadherin 2"/>
    <property type="match status" value="1"/>
</dbReference>
<dbReference type="SMART" id="SM00112">
    <property type="entry name" value="CA"/>
    <property type="match status" value="29"/>
</dbReference>
<dbReference type="FunFam" id="2.60.40.60:FF:000075">
    <property type="entry name" value="FAT atypical cadherin 1"/>
    <property type="match status" value="1"/>
</dbReference>
<keyword evidence="17" id="KW-0325">Glycoprotein</keyword>
<feature type="chain" id="PRO_5034036557" description="Protocadherin Fat 2" evidence="24">
    <location>
        <begin position="19"/>
        <end position="3961"/>
    </location>
</feature>
<dbReference type="PROSITE" id="PS50026">
    <property type="entry name" value="EGF_3"/>
    <property type="match status" value="2"/>
</dbReference>
<feature type="domain" description="Cadherin" evidence="27">
    <location>
        <begin position="822"/>
        <end position="926"/>
    </location>
</feature>
<comment type="caution">
    <text evidence="21">Lacks conserved residue(s) required for the propagation of feature annotation.</text>
</comment>
<evidence type="ECO:0000313" key="29">
    <source>
        <dbReference type="Proteomes" id="UP000675900"/>
    </source>
</evidence>
<feature type="domain" description="Cadherin" evidence="27">
    <location>
        <begin position="3039"/>
        <end position="3143"/>
    </location>
</feature>
<evidence type="ECO:0000313" key="28">
    <source>
        <dbReference type="Ensembl" id="ENSPTIP00000008460.1"/>
    </source>
</evidence>
<feature type="domain" description="Cadherin" evidence="27">
    <location>
        <begin position="2303"/>
        <end position="2409"/>
    </location>
</feature>
<evidence type="ECO:0000256" key="21">
    <source>
        <dbReference type="PROSITE-ProRule" id="PRU00076"/>
    </source>
</evidence>
<name>A0A8C9JTE6_PANTA</name>
<dbReference type="FunFam" id="2.60.40.60:FF:000053">
    <property type="entry name" value="FAT atypical cadherin 3"/>
    <property type="match status" value="1"/>
</dbReference>
<evidence type="ECO:0000256" key="23">
    <source>
        <dbReference type="SAM" id="Phobius"/>
    </source>
</evidence>
<dbReference type="PROSITE" id="PS50268">
    <property type="entry name" value="CADHERIN_2"/>
    <property type="match status" value="28"/>
</dbReference>
<feature type="domain" description="EGF-like" evidence="26">
    <location>
        <begin position="3559"/>
        <end position="3596"/>
    </location>
</feature>
<organism evidence="28 29">
    <name type="scientific">Panthera tigris altaica</name>
    <name type="common">Siberian tiger</name>
    <dbReference type="NCBI Taxonomy" id="74533"/>
    <lineage>
        <taxon>Eukaryota</taxon>
        <taxon>Metazoa</taxon>
        <taxon>Chordata</taxon>
        <taxon>Craniata</taxon>
        <taxon>Vertebrata</taxon>
        <taxon>Euteleostomi</taxon>
        <taxon>Mammalia</taxon>
        <taxon>Eutheria</taxon>
        <taxon>Laurasiatheria</taxon>
        <taxon>Carnivora</taxon>
        <taxon>Feliformia</taxon>
        <taxon>Felidae</taxon>
        <taxon>Pantherinae</taxon>
        <taxon>Panthera</taxon>
    </lineage>
</organism>
<dbReference type="FunFam" id="2.60.40.60:FF:000207">
    <property type="entry name" value="FAT atypical cadherin 2"/>
    <property type="match status" value="1"/>
</dbReference>
<feature type="domain" description="Cadherin" evidence="27">
    <location>
        <begin position="1990"/>
        <end position="2091"/>
    </location>
</feature>
<dbReference type="GO" id="GO:0005912">
    <property type="term" value="C:adherens junction"/>
    <property type="evidence" value="ECO:0007669"/>
    <property type="project" value="Ensembl"/>
</dbReference>
<evidence type="ECO:0000256" key="24">
    <source>
        <dbReference type="SAM" id="SignalP"/>
    </source>
</evidence>
<dbReference type="FunFam" id="2.60.40.60:FF:000021">
    <property type="entry name" value="FAT atypical cadherin 1"/>
    <property type="match status" value="2"/>
</dbReference>
<feature type="domain" description="Cadherin" evidence="27">
    <location>
        <begin position="2519"/>
        <end position="2623"/>
    </location>
</feature>
<evidence type="ECO:0000256" key="7">
    <source>
        <dbReference type="ARBA" id="ARBA00022692"/>
    </source>
</evidence>
<keyword evidence="16 21" id="KW-1015">Disulfide bond</keyword>
<feature type="domain" description="Cadherin" evidence="27">
    <location>
        <begin position="565"/>
        <end position="665"/>
    </location>
</feature>
<evidence type="ECO:0000256" key="10">
    <source>
        <dbReference type="ARBA" id="ARBA00022837"/>
    </source>
</evidence>
<dbReference type="GO" id="GO:0005794">
    <property type="term" value="C:Golgi apparatus"/>
    <property type="evidence" value="ECO:0007669"/>
    <property type="project" value="UniProtKB-SubCell"/>
</dbReference>
<dbReference type="PRINTS" id="PR00205">
    <property type="entry name" value="CADHERIN"/>
</dbReference>
<feature type="domain" description="Cadherin" evidence="27">
    <location>
        <begin position="1681"/>
        <end position="1781"/>
    </location>
</feature>
<sequence>MIIAFWGFVIFLLHCTTCEKPREGIPSSSAWRFTHSLYNATIYENSAPKTYVESSVKMGIYLAEPQWAVRYRIISGDMANVFKTEEYVVGDFCFLRIRTKSSNTALLNREVRDSYTLIIQATEKTLELEALTRVVVHILDQNDLKPLFSPPSYRVTISEDMPLKSPICKVTATDADLGQNAKFYYAFNTRSETFAIHPTSGVVTLAGKLNVTWRGRYELQVLAVDRMRKISEGNGFGNLAALVIHVEPALRKPPAITSVVVAPPDSKEGATYATVMVDANSSGAEVDSLEIVGGDPGKYFKAIKSYARGSEFSLVSVKDINWLEHLHGFNLSLQARSGSGPSSHSQIRGFHLPPSKLASLKFERAVYRVRLSEFSPPGSRVVMVKVTGAFPNLQYVLKPSSESAGFKLNARTGLITTTKLRDFHDRAHYQLHIRTSPGLASTTVVIDIVDCNNHAPIFNRSSYDGTFDENIPPGTSILTVTATDRDHGENGYITYSITRPKAVPFSIDPYLGIISTSKPMDYELMKRIYTFRVRASDWGSPFRQEKEVSISLRLKNLNDNKPMFEQVNCTGSIHEDWPVGKSLMTVSAIDVDELQNLKYEFVSGNELGYFDLNHFSGVISLKRSFMNHTTTGQPINYSLKITASDGKHYASPTTLNVTVVKDPRFEVPVTCDKTGVLTHFTKAILHSVGFQNQDSSDEDFISLSAYQINHHTPQFEDHFPQSIDILERVPVNTSLARLAATDPDTGFNGKLVYVIADGNDEGCFDIELETGLLTVAAPLDYEATRFYILNVTVYDLGTPQKSSWKLLTVNVKDWNDNAPRFPPGGYEITVSENTEVGTTIAELKAKDADSDDNGRVRYTLLSPTEKFSLHPLTGELAVTGHLDRESEPQYILKVEARDQPRKGHQLFSVTDLKITLEDDNDNSPQCITELSSLKVPEDLPPGTILTFLDASDPDVGPAGEVRYVLLDDAHGTFQVDPMTGALSLERELDFERRAGYNLSLWASDSGWPLARRTLCHVEVIVLDVNENLHPPRFASFVHQGQVQENSPSGTQVMVVAAHDDDGGLDGELQYFLRAGTSLAAFSINKDTGMIQTLAPLDRESVSCYWLTVLAVDRGSIPLSSVTEVYIEVMDVNDNPPRMSRPVFYPSVREDAPLHTSVLQLDAWDPDSSSKGKLTFNITGGNNMGFFVLHPLTGKDLRNVFVLFFVSGNSEGFFNINALLGIITLAQKVDQANHARYSLTVKAEDQGSPQRHDLATVIINVYPSDSSAPIFSKAEYFVEIPESIPVGSPVLLVSATSSSEVTYELREGNKDGVFSMNSYSGLISTQKNLDHEKISSYQLKIRGINMAGAFTDVMALVYIIDENDNAPVFFKSMFVGQISEAAPLYSMIVDENNNPLVIRASDSDEEANSLLVYEILEPEALKFFKIDPSMGTLVIISEMDYESMPSFQFSVYVHDQGNPILFAPRPVQVTINVKDVNDSPPRFSDQVYEVAVVKPIHRGMELLIVQANDDDSEVTYGIKTGNADEAVAIHPITGRISVLNPAFLGVSRELTIRASDGLYQDTALVKISLAQALNTSLQFDQVVYKATVKENLQDRKALVILGAQGNHLNDTLSYFLLNGTDMFRMVRSAGVLQTRGVAFDREQQDTYAVAVELRDNRTPQRVAQALVRVSVEDVNDNHPEFKHAPYYTVIQDGTEPGDVLCQVSATDQDLGVNGAVTYAFAEDYAYFRIDPYLGDISLKKPFDYQALNKYHLKVIARDGGTPTLQTEEEVLVTVRNKSNPLFQTPYYKVRVPENITLYTPILHTQARSPEGLRLIYNIVEEEPLMLFTTDFKTGVLTVTGPLDYESKTKHVFTVRATDTALGSFSEATVEVLVEDVNDNPPTFSQLVYTTSVSEGLPAQTPVIQLLASDQDSGQNRDVSYQIVEDGSDISKFFQINGSTGEMSTVQELDYETQQHFHVKVRAMDRGDPPLTGETLVVVNVSDINDNPPEFRQPQYEANVSELATCGHLVLKVQALDPDSRDTSRLEYLILSGNQDRHFSINSSSGIISMFNLCKKHLDSSYNLRVGASDGVFRATVPVYINTTNANKYSPEFQQHVYEAELAENAKVGTKVIELLAIDKDSGPYGTVDYTIINKLAGEKFSINPNGQITTLQKLDRENSTERVIAIKVMAQDGGGRVAFCTVKIILTDENDNPPQFKASEYTVSIQSNVSKDSPVIQVLAYDADEGRNADVTYSVDSVEDLDEEVIEVNPTTGVVKVKESLVGLENRAFDLKIKAQDGGPPHWNSLVLLRLQVVPNEVSLPKFSEPLYTFSASEDLPEGSEIGSVKAVAAQDPVIYSLVQGTTPESNKDGVFSLDQNTGVLKVRKAMDYESTKWYQIDLMAHCPHNDTPLVSLVSVNIQVKDVNDNRPIFEADPYKAVLTENMPVGTSVIQVTANDQDTGNDGQVSYRLPVDPGSNIHELFAIDSETGWITTLQELDCETRQTYRFYVVAHDHGRTIQLSSQVLVEVSITDENDNAPRFASEDYRGSVVENSEPGELVATLKTLDADVSEQNRQVTCYITEGDPLGQFGISQVGDEWRIFSRKTLDREHTAKYLLRITASDGKFQASVLVEIFVLDINDNSPQCSQLLYTGKVSEDTSPGHFILKVSATDLDSETNAQITYSLHGPGADEFKLDPHTGELTTLTALDREKKDTYSLVAKATDGGGQSCQADVTLYVEDVNDNAPRFFPSHCAVAVFDNTTVKTPVAVVLARDPDQGANAQVVYSLTDSAEGHFSIEATTGVIRLEKPLGVKPQEALELTVRASDLGSPIPLSTLGTVTVSVVGLDDYLPVFLSTEHSVQVPEDAQLGTEVLRLATLTRPGAEKTGYRVVSGNEQGRFRLDARTGILYVNRSLDFETSPKFFLSVECSRKGSSSLSDMTTIVVNITDVNEHRPRFPQDLYTTSVLENAAVGHVMLTVSATDEDGPVNSAITYSLVGGNQLGHFTVHPKKGELQVAKALDWEQTSSYSLRLRATDSGRPPLHGDTDIAIQVVDINDNPPRFFQLNYSTSIQENSPIGSKVLQLILSDPDSPENGPPYSFRITKGNDGSAFRVTPDGWLVTTMGLRKRVQEWYQLQIKVSDSGIPPLSSSTSVRVHITEQSHYPPSALPLEIFITVGEEEFQGGMVGKIHATDRDPQDTLTYSLAGEETLGRHFSVGATDGKIIATQGLSRGRYAFNVTVDDGTFATTAGVHVHVWHVGREALQQALWMGFHQLTPEELVSDHWRNLQRFLSNKLDIRRANIHLASLQPADTTAGVDVLLVFEGHSGTFYKLQELASIITRSAEEMEQSVGIQMRSAMPVVPCQGPSCQGQRCQETVHLDPRVGPTYSTARLSILTPRHRLERSCSCNGTATRFSGQSFGRYRRPEAQNWHIRFRLKTLQSQAVLLFSNETVCISLKLVNGVLQLEYRCPGGFYGNLSSWLHVNDQEWHSVVVEETDTSLRLLVDRSSDTSLMLPKNCRGLRPEGDLFLGGLVLLSSSPNVSQGFEGCLDAVVVNGEALELLVHGKKASGLLERQALTQCCVHSDDCSQNPCLNGGRCSQTRGAGYVCRCPPQFSGRHCEQRRENCTVTPCLEGGTCIPSPEGASCNCPHPYMGDRCEMEARGCSEGHCLVTPEITRGDWGQQEILIIIAALLFIVLSTVGLLFYCRRCKSHKPVAMEDPDLLARSVGVDTQTMPAIELNPLSASSCNNLNQLEPSKTSGPNELVTFGPSSKQRPVVCSVPPRLPPAAVPSHSDNESIIKRTWSGEEMVCPAGATVWPPTYSRKECWEYPHSEVTPGPLPPSPHRHQTPPVMPDPTGLYGGFPFPLELENKRAPLPPRYSNQNLEDLMPPRPPSPREHLLAPCLNEYTAISYYHSQFRQGGGGPCLAEGGYKGVSMRLSRAGPSYADCEVGGGHPTGRGQPQAPPHYEGSDMVESDYGSCEEVMF</sequence>
<dbReference type="FunFam" id="2.60.40.60:FF:000032">
    <property type="entry name" value="FAT atypical cadherin 1"/>
    <property type="match status" value="1"/>
</dbReference>
<dbReference type="GeneTree" id="ENSGT00940000158507"/>
<keyword evidence="12" id="KW-0965">Cell junction</keyword>
<feature type="domain" description="Cadherin" evidence="27">
    <location>
        <begin position="1579"/>
        <end position="1680"/>
    </location>
</feature>
<dbReference type="FunFam" id="2.10.25.10:FF:000057">
    <property type="entry name" value="protocadherin Fat 1 isoform X2"/>
    <property type="match status" value="2"/>
</dbReference>
<evidence type="ECO:0000256" key="6">
    <source>
        <dbReference type="ARBA" id="ARBA00022536"/>
    </source>
</evidence>
<dbReference type="InterPro" id="IPR000742">
    <property type="entry name" value="EGF"/>
</dbReference>
<dbReference type="Gene3D" id="2.60.40.60">
    <property type="entry name" value="Cadherins"/>
    <property type="match status" value="29"/>
</dbReference>
<gene>
    <name evidence="28" type="primary">FAT2</name>
</gene>
<keyword evidence="5" id="KW-1003">Cell membrane</keyword>
<dbReference type="FunFam" id="2.60.40.60:FF:000197">
    <property type="entry name" value="FAT atypical cadherin 2"/>
    <property type="match status" value="1"/>
</dbReference>
<dbReference type="GO" id="GO:0010631">
    <property type="term" value="P:epithelial cell migration"/>
    <property type="evidence" value="ECO:0007669"/>
    <property type="project" value="Ensembl"/>
</dbReference>
<reference evidence="28" key="2">
    <citation type="submission" date="2025-09" db="UniProtKB">
        <authorList>
            <consortium name="Ensembl"/>
        </authorList>
    </citation>
    <scope>IDENTIFICATION</scope>
</reference>
<keyword evidence="8 24" id="KW-0732">Signal</keyword>
<evidence type="ECO:0000256" key="1">
    <source>
        <dbReference type="ARBA" id="ARBA00004162"/>
    </source>
</evidence>
<proteinExistence type="predicted"/>
<dbReference type="FunFam" id="2.60.40.60:FF:000059">
    <property type="entry name" value="FAT atypical cadherin 3"/>
    <property type="match status" value="1"/>
</dbReference>
<keyword evidence="14" id="KW-0333">Golgi apparatus</keyword>
<evidence type="ECO:0000259" key="26">
    <source>
        <dbReference type="PROSITE" id="PS50026"/>
    </source>
</evidence>
<keyword evidence="29" id="KW-1185">Reference proteome</keyword>
<dbReference type="Pfam" id="PF00028">
    <property type="entry name" value="Cadherin"/>
    <property type="match status" value="25"/>
</dbReference>
<dbReference type="FunFam" id="2.60.40.60:FF:000065">
    <property type="entry name" value="FAT atypical cadherin 1"/>
    <property type="match status" value="1"/>
</dbReference>
<dbReference type="FunFam" id="2.60.40.60:FF:000033">
    <property type="entry name" value="FAT atypical cadherin 1"/>
    <property type="match status" value="1"/>
</dbReference>
<dbReference type="CDD" id="cd11304">
    <property type="entry name" value="Cadherin_repeat"/>
    <property type="match status" value="29"/>
</dbReference>
<feature type="domain" description="Cadherin" evidence="27">
    <location>
        <begin position="927"/>
        <end position="1033"/>
    </location>
</feature>
<dbReference type="FunFam" id="2.60.40.60:FF:000051">
    <property type="entry name" value="FAT atypical cadherin 1"/>
    <property type="match status" value="1"/>
</dbReference>